<evidence type="ECO:0000313" key="1">
    <source>
        <dbReference type="EMBL" id="CAK5111736.1"/>
    </source>
</evidence>
<name>A0ACB1AY74_MELEN</name>
<reference evidence="1" key="1">
    <citation type="submission" date="2023-11" db="EMBL/GenBank/DDBJ databases">
        <authorList>
            <person name="Poullet M."/>
        </authorList>
    </citation>
    <scope>NUCLEOTIDE SEQUENCE</scope>
    <source>
        <strain evidence="1">E1834</strain>
    </source>
</reference>
<comment type="caution">
    <text evidence="1">The sequence shown here is derived from an EMBL/GenBank/DDBJ whole genome shotgun (WGS) entry which is preliminary data.</text>
</comment>
<dbReference type="Proteomes" id="UP001497535">
    <property type="component" value="Unassembled WGS sequence"/>
</dbReference>
<protein>
    <submittedName>
        <fullName evidence="1">Uncharacterized protein</fullName>
    </submittedName>
</protein>
<accession>A0ACB1AY74</accession>
<keyword evidence="2" id="KW-1185">Reference proteome</keyword>
<evidence type="ECO:0000313" key="2">
    <source>
        <dbReference type="Proteomes" id="UP001497535"/>
    </source>
</evidence>
<gene>
    <name evidence="1" type="ORF">MENTE1834_LOCUS44737</name>
</gene>
<sequence length="65" mass="7449">MNFNKLIVRILSCEICGKPSESKNYNVVSCPGTEPFVSIFYLKLYTKYYTIAFNGPELKMRIAFG</sequence>
<dbReference type="EMBL" id="CAVMJV010000140">
    <property type="protein sequence ID" value="CAK5111736.1"/>
    <property type="molecule type" value="Genomic_DNA"/>
</dbReference>
<proteinExistence type="predicted"/>
<organism evidence="1 2">
    <name type="scientific">Meloidogyne enterolobii</name>
    <name type="common">Root-knot nematode worm</name>
    <name type="synonym">Meloidogyne mayaguensis</name>
    <dbReference type="NCBI Taxonomy" id="390850"/>
    <lineage>
        <taxon>Eukaryota</taxon>
        <taxon>Metazoa</taxon>
        <taxon>Ecdysozoa</taxon>
        <taxon>Nematoda</taxon>
        <taxon>Chromadorea</taxon>
        <taxon>Rhabditida</taxon>
        <taxon>Tylenchina</taxon>
        <taxon>Tylenchomorpha</taxon>
        <taxon>Tylenchoidea</taxon>
        <taxon>Meloidogynidae</taxon>
        <taxon>Meloidogyninae</taxon>
        <taxon>Meloidogyne</taxon>
    </lineage>
</organism>